<dbReference type="EMBL" id="JACHBI010000003">
    <property type="protein sequence ID" value="MBB5573590.1"/>
    <property type="molecule type" value="Genomic_DNA"/>
</dbReference>
<name>A0A7W9D110_9HYPH</name>
<evidence type="ECO:0000313" key="2">
    <source>
        <dbReference type="Proteomes" id="UP000549882"/>
    </source>
</evidence>
<sequence>MTVDRAEKPVLGKVPDKPIIPAKPCVGSYEDAVAEK</sequence>
<accession>A0A7W9D110</accession>
<evidence type="ECO:0000313" key="1">
    <source>
        <dbReference type="EMBL" id="MBB5573590.1"/>
    </source>
</evidence>
<protein>
    <submittedName>
        <fullName evidence="1">Uncharacterized protein</fullName>
    </submittedName>
</protein>
<gene>
    <name evidence="1" type="ORF">GGD50_002203</name>
</gene>
<dbReference type="AlphaFoldDB" id="A0A7W9D110"/>
<proteinExistence type="predicted"/>
<dbReference type="Proteomes" id="UP000549882">
    <property type="component" value="Unassembled WGS sequence"/>
</dbReference>
<keyword evidence="2" id="KW-1185">Reference proteome</keyword>
<reference evidence="1 2" key="1">
    <citation type="submission" date="2020-08" db="EMBL/GenBank/DDBJ databases">
        <title>Genomic Encyclopedia of Type Strains, Phase IV (KMG-V): Genome sequencing to study the core and pangenomes of soil and plant-associated prokaryotes.</title>
        <authorList>
            <person name="Whitman W."/>
        </authorList>
    </citation>
    <scope>NUCLEOTIDE SEQUENCE [LARGE SCALE GENOMIC DNA]</scope>
    <source>
        <strain evidence="1 2">SEMIA 4064</strain>
    </source>
</reference>
<comment type="caution">
    <text evidence="1">The sequence shown here is derived from an EMBL/GenBank/DDBJ whole genome shotgun (WGS) entry which is preliminary data.</text>
</comment>
<organism evidence="1 2">
    <name type="scientific">Rhizobium paranaense</name>
    <dbReference type="NCBI Taxonomy" id="1650438"/>
    <lineage>
        <taxon>Bacteria</taxon>
        <taxon>Pseudomonadati</taxon>
        <taxon>Pseudomonadota</taxon>
        <taxon>Alphaproteobacteria</taxon>
        <taxon>Hyphomicrobiales</taxon>
        <taxon>Rhizobiaceae</taxon>
        <taxon>Rhizobium/Agrobacterium group</taxon>
        <taxon>Rhizobium</taxon>
    </lineage>
</organism>